<proteinExistence type="predicted"/>
<dbReference type="AlphaFoldDB" id="A0A9X2EIM6"/>
<dbReference type="PIRSF" id="PIRSF011386">
    <property type="entry name" value="FixH"/>
    <property type="match status" value="1"/>
</dbReference>
<protein>
    <submittedName>
        <fullName evidence="1">FixH family protein</fullName>
    </submittedName>
</protein>
<organism evidence="1 2">
    <name type="scientific">Sphingomicrobium sediminis</name>
    <dbReference type="NCBI Taxonomy" id="2950949"/>
    <lineage>
        <taxon>Bacteria</taxon>
        <taxon>Pseudomonadati</taxon>
        <taxon>Pseudomonadota</taxon>
        <taxon>Alphaproteobacteria</taxon>
        <taxon>Sphingomonadales</taxon>
        <taxon>Sphingomonadaceae</taxon>
        <taxon>Sphingomicrobium</taxon>
    </lineage>
</organism>
<dbReference type="InterPro" id="IPR008620">
    <property type="entry name" value="FixH"/>
</dbReference>
<accession>A0A9X2EIM6</accession>
<dbReference type="Proteomes" id="UP001155128">
    <property type="component" value="Unassembled WGS sequence"/>
</dbReference>
<name>A0A9X2EIM6_9SPHN</name>
<evidence type="ECO:0000313" key="2">
    <source>
        <dbReference type="Proteomes" id="UP001155128"/>
    </source>
</evidence>
<sequence>MTKRFTGRHMAFILVLFFGVVMAVNFNMARLAIGNFGGTVVDNSYVASQHYDEWRDAQAEQDALGWDASATIEESGHVRIDLEGFSAMTLEGRAEHPFQKSRDEALTFARQPDGSYLSDAPLSPGRWELRLEAETAERTARFLIPVVS</sequence>
<evidence type="ECO:0000313" key="1">
    <source>
        <dbReference type="EMBL" id="MCM8558217.1"/>
    </source>
</evidence>
<dbReference type="Pfam" id="PF05751">
    <property type="entry name" value="FixH"/>
    <property type="match status" value="1"/>
</dbReference>
<comment type="caution">
    <text evidence="1">The sequence shown here is derived from an EMBL/GenBank/DDBJ whole genome shotgun (WGS) entry which is preliminary data.</text>
</comment>
<dbReference type="EMBL" id="JAMSHT010000001">
    <property type="protein sequence ID" value="MCM8558217.1"/>
    <property type="molecule type" value="Genomic_DNA"/>
</dbReference>
<reference evidence="1" key="1">
    <citation type="submission" date="2022-06" db="EMBL/GenBank/DDBJ databases">
        <title>Sphingomicrobium sedimins sp. nov., a marine bacterium isolated from tidal flat.</title>
        <authorList>
            <person name="Kim C.-H."/>
            <person name="Yoo Y."/>
            <person name="Kim J.-J."/>
        </authorList>
    </citation>
    <scope>NUCLEOTIDE SEQUENCE</scope>
    <source>
        <strain evidence="1">GRR-S6-50</strain>
    </source>
</reference>
<keyword evidence="2" id="KW-1185">Reference proteome</keyword>
<gene>
    <name evidence="1" type="ORF">NDO55_10355</name>
</gene>
<dbReference type="RefSeq" id="WP_252114962.1">
    <property type="nucleotide sequence ID" value="NZ_JAMSHT010000001.1"/>
</dbReference>
<dbReference type="InterPro" id="IPR018037">
    <property type="entry name" value="FixH_proteobacterial"/>
</dbReference>